<keyword evidence="2" id="KW-1185">Reference proteome</keyword>
<evidence type="ECO:0000313" key="1">
    <source>
        <dbReference type="EMBL" id="PXF32098.1"/>
    </source>
</evidence>
<protein>
    <submittedName>
        <fullName evidence="1">Uncharacterized protein</fullName>
    </submittedName>
</protein>
<reference evidence="1 2" key="1">
    <citation type="submission" date="2015-03" db="EMBL/GenBank/DDBJ databases">
        <authorList>
            <person name="Krishnan R."/>
            <person name="Midha S."/>
            <person name="Patil P.B."/>
            <person name="Rameshkumar N."/>
        </authorList>
    </citation>
    <scope>NUCLEOTIDE SEQUENCE [LARGE SCALE GENOMIC DNA]</scope>
    <source>
        <strain evidence="1 2">L1E11</strain>
    </source>
</reference>
<evidence type="ECO:0000313" key="2">
    <source>
        <dbReference type="Proteomes" id="UP000248090"/>
    </source>
</evidence>
<dbReference type="Proteomes" id="UP000248090">
    <property type="component" value="Unassembled WGS sequence"/>
</dbReference>
<dbReference type="RefSeq" id="WP_110186607.1">
    <property type="nucleotide sequence ID" value="NZ_LAPT01000025.1"/>
</dbReference>
<organism evidence="1 2">
    <name type="scientific">Pokkaliibacter plantistimulans</name>
    <dbReference type="NCBI Taxonomy" id="1635171"/>
    <lineage>
        <taxon>Bacteria</taxon>
        <taxon>Pseudomonadati</taxon>
        <taxon>Pseudomonadota</taxon>
        <taxon>Gammaproteobacteria</taxon>
        <taxon>Oceanospirillales</taxon>
        <taxon>Balneatrichaceae</taxon>
        <taxon>Pokkaliibacter</taxon>
    </lineage>
</organism>
<dbReference type="EMBL" id="LAPT01000025">
    <property type="protein sequence ID" value="PXF32098.1"/>
    <property type="molecule type" value="Genomic_DNA"/>
</dbReference>
<name>A0ABX5M3H1_9GAMM</name>
<proteinExistence type="predicted"/>
<comment type="caution">
    <text evidence="1">The sequence shown here is derived from an EMBL/GenBank/DDBJ whole genome shotgun (WGS) entry which is preliminary data.</text>
</comment>
<gene>
    <name evidence="1" type="ORF">WH50_06490</name>
</gene>
<sequence length="81" mass="9253">MNNIVSLSQHRAKKDLAKQWLDLTEQALMQHGIGLSEAERSRLLMSIQHLEQDAMIALLRSFGQCQIEQAYGIDTNFKLLL</sequence>
<accession>A0ABX5M3H1</accession>